<evidence type="ECO:0000256" key="1">
    <source>
        <dbReference type="SAM" id="Phobius"/>
    </source>
</evidence>
<gene>
    <name evidence="2" type="ORF">SAMN05421739_103397</name>
</gene>
<dbReference type="InterPro" id="IPR043130">
    <property type="entry name" value="CDP-OH_PTrfase_TM_dom"/>
</dbReference>
<dbReference type="GO" id="GO:0016020">
    <property type="term" value="C:membrane"/>
    <property type="evidence" value="ECO:0007669"/>
    <property type="project" value="InterPro"/>
</dbReference>
<feature type="transmembrane region" description="Helical" evidence="1">
    <location>
        <begin position="133"/>
        <end position="151"/>
    </location>
</feature>
<dbReference type="Gene3D" id="1.20.120.1760">
    <property type="match status" value="1"/>
</dbReference>
<dbReference type="Proteomes" id="UP000198724">
    <property type="component" value="Unassembled WGS sequence"/>
</dbReference>
<feature type="transmembrane region" description="Helical" evidence="1">
    <location>
        <begin position="100"/>
        <end position="121"/>
    </location>
</feature>
<name>A0A1I2U468_9BACT</name>
<keyword evidence="1" id="KW-1133">Transmembrane helix</keyword>
<keyword evidence="2" id="KW-0808">Transferase</keyword>
<evidence type="ECO:0000313" key="3">
    <source>
        <dbReference type="Proteomes" id="UP000198724"/>
    </source>
</evidence>
<dbReference type="GO" id="GO:0016780">
    <property type="term" value="F:phosphotransferase activity, for other substituted phosphate groups"/>
    <property type="evidence" value="ECO:0007669"/>
    <property type="project" value="InterPro"/>
</dbReference>
<organism evidence="2 3">
    <name type="scientific">Pontibacter chinhatensis</name>
    <dbReference type="NCBI Taxonomy" id="1436961"/>
    <lineage>
        <taxon>Bacteria</taxon>
        <taxon>Pseudomonadati</taxon>
        <taxon>Bacteroidota</taxon>
        <taxon>Cytophagia</taxon>
        <taxon>Cytophagales</taxon>
        <taxon>Hymenobacteraceae</taxon>
        <taxon>Pontibacter</taxon>
    </lineage>
</organism>
<keyword evidence="1" id="KW-0472">Membrane</keyword>
<feature type="transmembrane region" description="Helical" evidence="1">
    <location>
        <begin position="39"/>
        <end position="61"/>
    </location>
</feature>
<dbReference type="EMBL" id="FOOT01000003">
    <property type="protein sequence ID" value="SFG71952.1"/>
    <property type="molecule type" value="Genomic_DNA"/>
</dbReference>
<reference evidence="3" key="1">
    <citation type="submission" date="2016-10" db="EMBL/GenBank/DDBJ databases">
        <authorList>
            <person name="Varghese N."/>
            <person name="Submissions S."/>
        </authorList>
    </citation>
    <scope>NUCLEOTIDE SEQUENCE [LARGE SCALE GENOMIC DNA]</scope>
    <source>
        <strain evidence="3">LP51</strain>
    </source>
</reference>
<dbReference type="RefSeq" id="WP_092101109.1">
    <property type="nucleotide sequence ID" value="NZ_FOOT01000003.1"/>
</dbReference>
<dbReference type="InterPro" id="IPR000462">
    <property type="entry name" value="CDP-OH_P_trans"/>
</dbReference>
<proteinExistence type="predicted"/>
<dbReference type="Pfam" id="PF01066">
    <property type="entry name" value="CDP-OH_P_transf"/>
    <property type="match status" value="1"/>
</dbReference>
<keyword evidence="3" id="KW-1185">Reference proteome</keyword>
<feature type="transmembrane region" description="Helical" evidence="1">
    <location>
        <begin position="16"/>
        <end position="33"/>
    </location>
</feature>
<dbReference type="OrthoDB" id="9785031at2"/>
<dbReference type="AlphaFoldDB" id="A0A1I2U468"/>
<feature type="transmembrane region" description="Helical" evidence="1">
    <location>
        <begin position="73"/>
        <end position="94"/>
    </location>
</feature>
<sequence length="196" mass="22666">MSQSLFNFKTYRLQDWLSAYRLLAVPLLLYTLLSRQQVPFLVLLSLSLATDALDSLLARWLRQQDKRGGQLDSYGDLLTVPFMLASLFIFKPAFLEEQAVLLSLLVGLYFLELASSILRYGKPSSFHTYLDKTSFILLGIFYFSLFLFGFIDWLFYAAMAVAILGELEELVLVLLLPRWQNNVKGLYWLLQEKQLK</sequence>
<evidence type="ECO:0000313" key="2">
    <source>
        <dbReference type="EMBL" id="SFG71952.1"/>
    </source>
</evidence>
<protein>
    <submittedName>
        <fullName evidence="2">CDP-diacylglycerol--glycerol-3-phosphate 3-phosphatidyltransferase</fullName>
    </submittedName>
</protein>
<dbReference type="GO" id="GO:0008654">
    <property type="term" value="P:phospholipid biosynthetic process"/>
    <property type="evidence" value="ECO:0007669"/>
    <property type="project" value="InterPro"/>
</dbReference>
<accession>A0A1I2U468</accession>
<keyword evidence="1" id="KW-0812">Transmembrane</keyword>
<dbReference type="STRING" id="1436961.SAMN05421739_103397"/>